<dbReference type="Pfam" id="PF08450">
    <property type="entry name" value="SGL"/>
    <property type="match status" value="1"/>
</dbReference>
<dbReference type="InterPro" id="IPR005511">
    <property type="entry name" value="SMP-30"/>
</dbReference>
<gene>
    <name evidence="3" type="ORF">RXV79_09800</name>
</gene>
<keyword evidence="4" id="KW-1185">Reference proteome</keyword>
<comment type="similarity">
    <text evidence="1">Belongs to the SMP-30/CGR1 family.</text>
</comment>
<dbReference type="InterPro" id="IPR013658">
    <property type="entry name" value="SGL"/>
</dbReference>
<feature type="domain" description="SMP-30/Gluconolactonase/LRE-like region" evidence="2">
    <location>
        <begin position="20"/>
        <end position="265"/>
    </location>
</feature>
<dbReference type="PANTHER" id="PTHR10907:SF47">
    <property type="entry name" value="REGUCALCIN"/>
    <property type="match status" value="1"/>
</dbReference>
<evidence type="ECO:0000259" key="2">
    <source>
        <dbReference type="Pfam" id="PF08450"/>
    </source>
</evidence>
<organism evidence="3 4">
    <name type="scientific">Piscinibacter gummiphilus</name>
    <dbReference type="NCBI Taxonomy" id="946333"/>
    <lineage>
        <taxon>Bacteria</taxon>
        <taxon>Pseudomonadati</taxon>
        <taxon>Pseudomonadota</taxon>
        <taxon>Betaproteobacteria</taxon>
        <taxon>Burkholderiales</taxon>
        <taxon>Sphaerotilaceae</taxon>
        <taxon>Piscinibacter</taxon>
    </lineage>
</organism>
<protein>
    <submittedName>
        <fullName evidence="3">SMP-30/gluconolactonase/LRE family protein</fullName>
        <ecNumber evidence="3">3.1.1.99</ecNumber>
    </submittedName>
</protein>
<dbReference type="RefSeq" id="WP_316703243.1">
    <property type="nucleotide sequence ID" value="NZ_CP136336.1"/>
</dbReference>
<evidence type="ECO:0000256" key="1">
    <source>
        <dbReference type="ARBA" id="ARBA00008853"/>
    </source>
</evidence>
<name>A0ABZ0CZG5_9BURK</name>
<keyword evidence="3" id="KW-0378">Hydrolase</keyword>
<dbReference type="PANTHER" id="PTHR10907">
    <property type="entry name" value="REGUCALCIN"/>
    <property type="match status" value="1"/>
</dbReference>
<evidence type="ECO:0000313" key="3">
    <source>
        <dbReference type="EMBL" id="WOB10336.1"/>
    </source>
</evidence>
<evidence type="ECO:0000313" key="4">
    <source>
        <dbReference type="Proteomes" id="UP001303946"/>
    </source>
</evidence>
<dbReference type="SUPFAM" id="SSF63829">
    <property type="entry name" value="Calcium-dependent phosphotriesterase"/>
    <property type="match status" value="1"/>
</dbReference>
<dbReference type="EC" id="3.1.1.99" evidence="3"/>
<dbReference type="InterPro" id="IPR011042">
    <property type="entry name" value="6-blade_b-propeller_TolB-like"/>
</dbReference>
<dbReference type="GO" id="GO:0016787">
    <property type="term" value="F:hydrolase activity"/>
    <property type="evidence" value="ECO:0007669"/>
    <property type="project" value="UniProtKB-KW"/>
</dbReference>
<reference evidence="3 4" key="1">
    <citation type="submission" date="2023-10" db="EMBL/GenBank/DDBJ databases">
        <title>Bacteria for the degradation of biodegradable plastic PBAT(Polybutylene adipate terephthalate).</title>
        <authorList>
            <person name="Weon H.-Y."/>
            <person name="Yeon J."/>
        </authorList>
    </citation>
    <scope>NUCLEOTIDE SEQUENCE [LARGE SCALE GENOMIC DNA]</scope>
    <source>
        <strain evidence="3 4">SBD 7-3</strain>
    </source>
</reference>
<accession>A0ABZ0CZG5</accession>
<proteinExistence type="inferred from homology"/>
<dbReference type="Gene3D" id="2.120.10.30">
    <property type="entry name" value="TolB, C-terminal domain"/>
    <property type="match status" value="1"/>
</dbReference>
<dbReference type="EMBL" id="CP136336">
    <property type="protein sequence ID" value="WOB10336.1"/>
    <property type="molecule type" value="Genomic_DNA"/>
</dbReference>
<dbReference type="PRINTS" id="PR01790">
    <property type="entry name" value="SMP30FAMILY"/>
</dbReference>
<sequence>MNAPRPTSDLRCLWPANATLGEGTLWSPRRQALYWVDILGRQLHRYEPASHSRTSWPFGEEISAVAERANHPGLVVTLRSGFAFFDPDTGTLEPLHDPEPHIEGNRFNDGKCDAQGNFWGGTMDFACTAPTGKLYRFDAERRCTLAFDANYAVTNGPTWSLDGRTLFFNETAKKKVHAFDLDPATGALSNQRLFLRFADDDGYPDGMTTDANGRLWIAHWGGACVTCHDAVTAEELARIELPTDHVSNCCFGGPDLKTLFITTARFELSEAQLAAQPLAGALFSIDLDQAGRAPNLYAG</sequence>
<dbReference type="Proteomes" id="UP001303946">
    <property type="component" value="Chromosome"/>
</dbReference>